<dbReference type="Proteomes" id="UP001500902">
    <property type="component" value="Unassembled WGS sequence"/>
</dbReference>
<evidence type="ECO:0000313" key="3">
    <source>
        <dbReference type="Proteomes" id="UP001500902"/>
    </source>
</evidence>
<reference evidence="3" key="1">
    <citation type="journal article" date="2019" name="Int. J. Syst. Evol. Microbiol.">
        <title>The Global Catalogue of Microorganisms (GCM) 10K type strain sequencing project: providing services to taxonomists for standard genome sequencing and annotation.</title>
        <authorList>
            <consortium name="The Broad Institute Genomics Platform"/>
            <consortium name="The Broad Institute Genome Sequencing Center for Infectious Disease"/>
            <person name="Wu L."/>
            <person name="Ma J."/>
        </authorList>
    </citation>
    <scope>NUCLEOTIDE SEQUENCE [LARGE SCALE GENOMIC DNA]</scope>
    <source>
        <strain evidence="3">JCM 16904</strain>
    </source>
</reference>
<comment type="caution">
    <text evidence="2">The sequence shown here is derived from an EMBL/GenBank/DDBJ whole genome shotgun (WGS) entry which is preliminary data.</text>
</comment>
<evidence type="ECO:0000256" key="1">
    <source>
        <dbReference type="SAM" id="MobiDB-lite"/>
    </source>
</evidence>
<evidence type="ECO:0000313" key="2">
    <source>
        <dbReference type="EMBL" id="GAA3711159.1"/>
    </source>
</evidence>
<sequence>MTKRPRTADTGKCPRARTWLLGVAEFGQQAFLGRGDHTRDRPSGPEARWPGGSYDAAIASLSRPEVQYVS</sequence>
<gene>
    <name evidence="2" type="ORF">GCM10022224_090800</name>
</gene>
<feature type="region of interest" description="Disordered" evidence="1">
    <location>
        <begin position="31"/>
        <end position="55"/>
    </location>
</feature>
<dbReference type="EMBL" id="BAAAZP010000212">
    <property type="protein sequence ID" value="GAA3711159.1"/>
    <property type="molecule type" value="Genomic_DNA"/>
</dbReference>
<accession>A0ABP7DZU7</accession>
<feature type="compositionally biased region" description="Basic and acidic residues" evidence="1">
    <location>
        <begin position="34"/>
        <end position="43"/>
    </location>
</feature>
<organism evidence="2 3">
    <name type="scientific">Nonomuraea antimicrobica</name>
    <dbReference type="NCBI Taxonomy" id="561173"/>
    <lineage>
        <taxon>Bacteria</taxon>
        <taxon>Bacillati</taxon>
        <taxon>Actinomycetota</taxon>
        <taxon>Actinomycetes</taxon>
        <taxon>Streptosporangiales</taxon>
        <taxon>Streptosporangiaceae</taxon>
        <taxon>Nonomuraea</taxon>
    </lineage>
</organism>
<protein>
    <submittedName>
        <fullName evidence="2">Uncharacterized protein</fullName>
    </submittedName>
</protein>
<proteinExistence type="predicted"/>
<name>A0ABP7DZU7_9ACTN</name>
<keyword evidence="3" id="KW-1185">Reference proteome</keyword>